<feature type="domain" description="MATH" evidence="3">
    <location>
        <begin position="1"/>
        <end position="25"/>
    </location>
</feature>
<keyword evidence="1" id="KW-0175">Coiled coil</keyword>
<comment type="caution">
    <text evidence="4">The sequence shown here is derived from an EMBL/GenBank/DDBJ whole genome shotgun (WGS) entry which is preliminary data.</text>
</comment>
<dbReference type="PROSITE" id="PS50144">
    <property type="entry name" value="MATH"/>
    <property type="match status" value="1"/>
</dbReference>
<evidence type="ECO:0000256" key="1">
    <source>
        <dbReference type="SAM" id="Coils"/>
    </source>
</evidence>
<evidence type="ECO:0000259" key="3">
    <source>
        <dbReference type="PROSITE" id="PS50144"/>
    </source>
</evidence>
<dbReference type="InterPro" id="IPR002083">
    <property type="entry name" value="MATH/TRAF_dom"/>
</dbReference>
<feature type="compositionally biased region" description="Polar residues" evidence="2">
    <location>
        <begin position="105"/>
        <end position="114"/>
    </location>
</feature>
<feature type="coiled-coil region" evidence="1">
    <location>
        <begin position="304"/>
        <end position="331"/>
    </location>
</feature>
<sequence>MPLSDLSNPKRGYIVNDTVIIEAEVVPGTVPATPVASEDGAGLKKSAKKPAASKKVSPLTSPLIETASQTETGQQIEDEEEEYKQEATLEEKEDKKEEPEEEATDSTPSNRSSLPPQPKDSIGESTSIATETQLTPEKTLNHEVGVLDEDFEKEIFARLELLTDLRTKEEPVTPGKGKATMETETIDWIEIPTQEEINRATSIIQSLIKCNPSEICQELDQKEILDAAQTLSQVPSLPASHRQFWTDFPSILEDFSQRFNNKQKIVTEAMAAQKKIEDGTTTLIHKKEEYLKTKAEHALQSKEYQDLLSELSQIEARLAELRNLIPEKKSTVDVLTSTRSKLLEELDVEGKQIMAEKKQAGDVAEAAKLAAEDVQQMKKVWESWKDLLP</sequence>
<dbReference type="Proteomes" id="UP001054252">
    <property type="component" value="Unassembled WGS sequence"/>
</dbReference>
<evidence type="ECO:0000313" key="5">
    <source>
        <dbReference type="Proteomes" id="UP001054252"/>
    </source>
</evidence>
<keyword evidence="5" id="KW-1185">Reference proteome</keyword>
<feature type="region of interest" description="Disordered" evidence="2">
    <location>
        <begin position="29"/>
        <end position="124"/>
    </location>
</feature>
<reference evidence="4 5" key="1">
    <citation type="journal article" date="2021" name="Commun. Biol.">
        <title>The genome of Shorea leprosula (Dipterocarpaceae) highlights the ecological relevance of drought in aseasonal tropical rainforests.</title>
        <authorList>
            <person name="Ng K.K.S."/>
            <person name="Kobayashi M.J."/>
            <person name="Fawcett J.A."/>
            <person name="Hatakeyama M."/>
            <person name="Paape T."/>
            <person name="Ng C.H."/>
            <person name="Ang C.C."/>
            <person name="Tnah L.H."/>
            <person name="Lee C.T."/>
            <person name="Nishiyama T."/>
            <person name="Sese J."/>
            <person name="O'Brien M.J."/>
            <person name="Copetti D."/>
            <person name="Mohd Noor M.I."/>
            <person name="Ong R.C."/>
            <person name="Putra M."/>
            <person name="Sireger I.Z."/>
            <person name="Indrioko S."/>
            <person name="Kosugi Y."/>
            <person name="Izuno A."/>
            <person name="Isagi Y."/>
            <person name="Lee S.L."/>
            <person name="Shimizu K.K."/>
        </authorList>
    </citation>
    <scope>NUCLEOTIDE SEQUENCE [LARGE SCALE GENOMIC DNA]</scope>
    <source>
        <strain evidence="4">214</strain>
    </source>
</reference>
<organism evidence="4 5">
    <name type="scientific">Rubroshorea leprosula</name>
    <dbReference type="NCBI Taxonomy" id="152421"/>
    <lineage>
        <taxon>Eukaryota</taxon>
        <taxon>Viridiplantae</taxon>
        <taxon>Streptophyta</taxon>
        <taxon>Embryophyta</taxon>
        <taxon>Tracheophyta</taxon>
        <taxon>Spermatophyta</taxon>
        <taxon>Magnoliopsida</taxon>
        <taxon>eudicotyledons</taxon>
        <taxon>Gunneridae</taxon>
        <taxon>Pentapetalae</taxon>
        <taxon>rosids</taxon>
        <taxon>malvids</taxon>
        <taxon>Malvales</taxon>
        <taxon>Dipterocarpaceae</taxon>
        <taxon>Rubroshorea</taxon>
    </lineage>
</organism>
<gene>
    <name evidence="4" type="ORF">SLEP1_g5000</name>
</gene>
<evidence type="ECO:0000256" key="2">
    <source>
        <dbReference type="SAM" id="MobiDB-lite"/>
    </source>
</evidence>
<dbReference type="AlphaFoldDB" id="A0AAV5HWW3"/>
<evidence type="ECO:0000313" key="4">
    <source>
        <dbReference type="EMBL" id="GKU91077.1"/>
    </source>
</evidence>
<protein>
    <recommendedName>
        <fullName evidence="3">MATH domain-containing protein</fullName>
    </recommendedName>
</protein>
<name>A0AAV5HWW3_9ROSI</name>
<feature type="compositionally biased region" description="Basic and acidic residues" evidence="2">
    <location>
        <begin position="84"/>
        <end position="98"/>
    </location>
</feature>
<dbReference type="EMBL" id="BPVZ01000005">
    <property type="protein sequence ID" value="GKU91077.1"/>
    <property type="molecule type" value="Genomic_DNA"/>
</dbReference>
<proteinExistence type="predicted"/>
<accession>A0AAV5HWW3</accession>